<organism evidence="18">
    <name type="scientific">Schistocephalus solidus</name>
    <name type="common">Tapeworm</name>
    <dbReference type="NCBI Taxonomy" id="70667"/>
    <lineage>
        <taxon>Eukaryota</taxon>
        <taxon>Metazoa</taxon>
        <taxon>Spiralia</taxon>
        <taxon>Lophotrochozoa</taxon>
        <taxon>Platyhelminthes</taxon>
        <taxon>Cestoda</taxon>
        <taxon>Eucestoda</taxon>
        <taxon>Diphyllobothriidea</taxon>
        <taxon>Diphyllobothriidae</taxon>
        <taxon>Schistocephalus</taxon>
    </lineage>
</organism>
<feature type="active site" description="Proton acceptor" evidence="13">
    <location>
        <position position="187"/>
    </location>
</feature>
<evidence type="ECO:0000256" key="5">
    <source>
        <dbReference type="ARBA" id="ARBA00013011"/>
    </source>
</evidence>
<comment type="similarity">
    <text evidence="3 12 16">Belongs to the 6-phosphogluconate dehydrogenase family.</text>
</comment>
<feature type="binding site" description="in other chain" evidence="14">
    <location>
        <position position="264"/>
    </location>
    <ligand>
        <name>substrate</name>
        <note>ligand shared between dimeric partners</note>
    </ligand>
</feature>
<evidence type="ECO:0000256" key="3">
    <source>
        <dbReference type="ARBA" id="ARBA00008419"/>
    </source>
</evidence>
<protein>
    <recommendedName>
        <fullName evidence="6 12">6-phosphogluconate dehydrogenase, decarboxylating</fullName>
        <ecNumber evidence="5 12">1.1.1.44</ecNumber>
    </recommendedName>
</protein>
<keyword evidence="8 12" id="KW-0560">Oxidoreductase</keyword>
<dbReference type="FunFam" id="1.10.1040.10:FF:000002">
    <property type="entry name" value="6-phosphogluconate dehydrogenase, decarboxylating"/>
    <property type="match status" value="1"/>
</dbReference>
<evidence type="ECO:0000256" key="16">
    <source>
        <dbReference type="RuleBase" id="RU000485"/>
    </source>
</evidence>
<dbReference type="NCBIfam" id="TIGR00873">
    <property type="entry name" value="gnd"/>
    <property type="match status" value="1"/>
</dbReference>
<proteinExistence type="inferred from homology"/>
<dbReference type="EMBL" id="GEEE01020182">
    <property type="protein sequence ID" value="JAP43043.1"/>
    <property type="molecule type" value="Transcribed_RNA"/>
</dbReference>
<evidence type="ECO:0000256" key="1">
    <source>
        <dbReference type="ARBA" id="ARBA00002526"/>
    </source>
</evidence>
<dbReference type="GO" id="GO:0050661">
    <property type="term" value="F:NADP binding"/>
    <property type="evidence" value="ECO:0007669"/>
    <property type="project" value="InterPro"/>
</dbReference>
<dbReference type="Gene3D" id="1.20.5.320">
    <property type="entry name" value="6-Phosphogluconate Dehydrogenase, domain 3"/>
    <property type="match status" value="1"/>
</dbReference>
<evidence type="ECO:0000313" key="18">
    <source>
        <dbReference type="EMBL" id="JAP43043.1"/>
    </source>
</evidence>
<gene>
    <name evidence="18" type="ORF">TR161087</name>
</gene>
<dbReference type="PANTHER" id="PTHR11811">
    <property type="entry name" value="6-PHOSPHOGLUCONATE DEHYDROGENASE"/>
    <property type="match status" value="1"/>
</dbReference>
<feature type="binding site" evidence="15">
    <location>
        <begin position="36"/>
        <end position="38"/>
    </location>
    <ligand>
        <name>NADP(+)</name>
        <dbReference type="ChEBI" id="CHEBI:58349"/>
    </ligand>
</feature>
<keyword evidence="7 12" id="KW-0521">NADP</keyword>
<feature type="binding site" description="in other chain" evidence="14">
    <location>
        <position position="106"/>
    </location>
    <ligand>
        <name>substrate</name>
        <note>ligand shared between dimeric partners</note>
    </ligand>
</feature>
<dbReference type="InterPro" id="IPR013328">
    <property type="entry name" value="6PGD_dom2"/>
</dbReference>
<evidence type="ECO:0000259" key="17">
    <source>
        <dbReference type="SMART" id="SM01350"/>
    </source>
</evidence>
<dbReference type="InterPro" id="IPR008927">
    <property type="entry name" value="6-PGluconate_DH-like_C_sf"/>
</dbReference>
<evidence type="ECO:0000256" key="6">
    <source>
        <dbReference type="ARBA" id="ARBA00018193"/>
    </source>
</evidence>
<feature type="binding site" evidence="15">
    <location>
        <position position="106"/>
    </location>
    <ligand>
        <name>NADP(+)</name>
        <dbReference type="ChEBI" id="CHEBI:58349"/>
    </ligand>
</feature>
<dbReference type="AlphaFoldDB" id="A0A0X3NUL7"/>
<dbReference type="PIRSF" id="PIRSF000109">
    <property type="entry name" value="6PGD"/>
    <property type="match status" value="1"/>
</dbReference>
<feature type="domain" description="6-phosphogluconate dehydrogenase C-terminal" evidence="17">
    <location>
        <begin position="183"/>
        <end position="478"/>
    </location>
</feature>
<dbReference type="GO" id="GO:0019521">
    <property type="term" value="P:D-gluconate metabolic process"/>
    <property type="evidence" value="ECO:0007669"/>
    <property type="project" value="UniProtKB-KW"/>
</dbReference>
<keyword evidence="10 12" id="KW-0570">Pentose shunt</keyword>
<evidence type="ECO:0000256" key="4">
    <source>
        <dbReference type="ARBA" id="ARBA00011738"/>
    </source>
</evidence>
<evidence type="ECO:0000256" key="11">
    <source>
        <dbReference type="ARBA" id="ARBA00048640"/>
    </source>
</evidence>
<dbReference type="InterPro" id="IPR036291">
    <property type="entry name" value="NAD(P)-bd_dom_sf"/>
</dbReference>
<dbReference type="Pfam" id="PF03446">
    <property type="entry name" value="NAD_binding_2"/>
    <property type="match status" value="1"/>
</dbReference>
<sequence length="491" mass="53910">MSSQVNADIGLIGLAVMGQNLVLNMLDHGFKVCVFNRTISKVDDFLAKEKARENLFGAKTVGDFVSCLAKPRVIMLLVKAGKPVDDFIEILLPLLEQGDTLIDGGNSEFTDTERRCKYLEEKGLLYVGSGVSGGEEGARYGPSLMPGGNPKAWPRIKTIFQSIAAKAPDGQPCCDWAGSGGAGHFVKMVHNGIEYGDMQLISEAYHLLRGYLGFSVDDISKVFDEWNKGELESYLITITRDILSFKDSKGVSTVERIRDVSGQKGTGKWTTICGLERGCPITLIAESVFARTLSSMKKERLEASKVLPGPVETSTGSQLSNQDKVTFIEDVRQALYASKIVSYAQGFMLLQKAREDFGWELNLGAIALMWRGGCIIRSRFLDDIKAAFTKNPNLTNLLLDPFFKGIIERCQSSWRTVVSKGVLEGIPLPGFSSALAFYDAIRSARLPANLIQAQRDYFGAHQYELESAPGTWYHTDWTGHGGTTTSSTYQA</sequence>
<feature type="active site" description="Proton donor" evidence="13">
    <location>
        <position position="194"/>
    </location>
</feature>
<dbReference type="GO" id="GO:0004616">
    <property type="term" value="F:phosphogluconate dehydrogenase (decarboxylating) activity"/>
    <property type="evidence" value="ECO:0007669"/>
    <property type="project" value="UniProtKB-EC"/>
</dbReference>
<comment type="catalytic activity">
    <reaction evidence="11 12 16">
        <text>6-phospho-D-gluconate + NADP(+) = D-ribulose 5-phosphate + CO2 + NADPH</text>
        <dbReference type="Rhea" id="RHEA:10116"/>
        <dbReference type="ChEBI" id="CHEBI:16526"/>
        <dbReference type="ChEBI" id="CHEBI:57783"/>
        <dbReference type="ChEBI" id="CHEBI:58121"/>
        <dbReference type="ChEBI" id="CHEBI:58349"/>
        <dbReference type="ChEBI" id="CHEBI:58759"/>
        <dbReference type="EC" id="1.1.1.44"/>
    </reaction>
</comment>
<dbReference type="Gene3D" id="3.40.50.720">
    <property type="entry name" value="NAD(P)-binding Rossmann-like Domain"/>
    <property type="match status" value="1"/>
</dbReference>
<comment type="function">
    <text evidence="1 12">Catalyzes the oxidative decarboxylation of 6-phosphogluconate to ribulose 5-phosphate and CO(2), with concomitant reduction of NADP to NADPH.</text>
</comment>
<evidence type="ECO:0000256" key="14">
    <source>
        <dbReference type="PIRSR" id="PIRSR000109-2"/>
    </source>
</evidence>
<dbReference type="FunFam" id="3.40.50.720:FF:000007">
    <property type="entry name" value="6-phosphogluconate dehydrogenase, decarboxylating"/>
    <property type="match status" value="1"/>
</dbReference>
<feature type="binding site" evidence="14">
    <location>
        <position position="461"/>
    </location>
    <ligand>
        <name>substrate</name>
        <note>ligand shared between dimeric partners</note>
    </ligand>
</feature>
<dbReference type="FunFam" id="1.20.5.320:FF:000002">
    <property type="entry name" value="6-phosphogluconate dehydrogenase, decarboxylating"/>
    <property type="match status" value="1"/>
</dbReference>
<reference evidence="18" key="1">
    <citation type="submission" date="2016-01" db="EMBL/GenBank/DDBJ databases">
        <title>Reference transcriptome for the parasite Schistocephalus solidus: insights into the molecular evolution of parasitism.</title>
        <authorList>
            <person name="Hebert F.O."/>
            <person name="Grambauer S."/>
            <person name="Barber I."/>
            <person name="Landry C.R."/>
            <person name="Aubin-Horth N."/>
        </authorList>
    </citation>
    <scope>NUCLEOTIDE SEQUENCE</scope>
</reference>
<dbReference type="GO" id="GO:0006098">
    <property type="term" value="P:pentose-phosphate shunt"/>
    <property type="evidence" value="ECO:0007669"/>
    <property type="project" value="UniProtKB-UniPathway"/>
</dbReference>
<dbReference type="UniPathway" id="UPA00115">
    <property type="reaction ID" value="UER00410"/>
</dbReference>
<dbReference type="SUPFAM" id="SSF51735">
    <property type="entry name" value="NAD(P)-binding Rossmann-fold domains"/>
    <property type="match status" value="1"/>
</dbReference>
<feature type="binding site" description="in other chain" evidence="14">
    <location>
        <position position="291"/>
    </location>
    <ligand>
        <name>substrate</name>
        <note>ligand shared between dimeric partners</note>
    </ligand>
</feature>
<evidence type="ECO:0000256" key="15">
    <source>
        <dbReference type="PIRSR" id="PIRSR000109-3"/>
    </source>
</evidence>
<feature type="binding site" evidence="14">
    <location>
        <position position="455"/>
    </location>
    <ligand>
        <name>substrate</name>
        <note>ligand shared between dimeric partners</note>
    </ligand>
</feature>
<feature type="binding site" description="in other chain" evidence="14">
    <location>
        <position position="195"/>
    </location>
    <ligand>
        <name>substrate</name>
        <note>ligand shared between dimeric partners</note>
    </ligand>
</feature>
<dbReference type="InterPro" id="IPR006113">
    <property type="entry name" value="6PGDH_Gnd/GntZ"/>
</dbReference>
<dbReference type="SMART" id="SM01350">
    <property type="entry name" value="6PGD"/>
    <property type="match status" value="1"/>
</dbReference>
<feature type="binding site" evidence="15">
    <location>
        <begin position="13"/>
        <end position="18"/>
    </location>
    <ligand>
        <name>NADP(+)</name>
        <dbReference type="ChEBI" id="CHEBI:58349"/>
    </ligand>
</feature>
<dbReference type="Pfam" id="PF00393">
    <property type="entry name" value="6PGD"/>
    <property type="match status" value="1"/>
</dbReference>
<evidence type="ECO:0000256" key="7">
    <source>
        <dbReference type="ARBA" id="ARBA00022857"/>
    </source>
</evidence>
<name>A0A0X3NUL7_SCHSO</name>
<dbReference type="SUPFAM" id="SSF48179">
    <property type="entry name" value="6-phosphogluconate dehydrogenase C-terminal domain-like"/>
    <property type="match status" value="1"/>
</dbReference>
<comment type="pathway">
    <text evidence="2 12 16">Carbohydrate degradation; pentose phosphate pathway; D-ribulose 5-phosphate from D-glucose 6-phosphate (oxidative stage): step 3/3.</text>
</comment>
<dbReference type="PRINTS" id="PR00076">
    <property type="entry name" value="6PGDHDRGNASE"/>
</dbReference>
<dbReference type="PROSITE" id="PS00461">
    <property type="entry name" value="6PGD"/>
    <property type="match status" value="1"/>
</dbReference>
<evidence type="ECO:0000256" key="10">
    <source>
        <dbReference type="ARBA" id="ARBA00023126"/>
    </source>
</evidence>
<dbReference type="InterPro" id="IPR006114">
    <property type="entry name" value="6PGDH_C"/>
</dbReference>
<dbReference type="InterPro" id="IPR006183">
    <property type="entry name" value="Pgluconate_DH"/>
</dbReference>
<comment type="subunit">
    <text evidence="4 12">Homodimer.</text>
</comment>
<evidence type="ECO:0000256" key="2">
    <source>
        <dbReference type="ARBA" id="ARBA00004874"/>
    </source>
</evidence>
<dbReference type="Gene3D" id="1.10.1040.10">
    <property type="entry name" value="N-(1-d-carboxylethyl)-l-norvaline Dehydrogenase, domain 2"/>
    <property type="match status" value="1"/>
</dbReference>
<evidence type="ECO:0000256" key="8">
    <source>
        <dbReference type="ARBA" id="ARBA00023002"/>
    </source>
</evidence>
<dbReference type="InterPro" id="IPR006184">
    <property type="entry name" value="6PGdom_BS"/>
</dbReference>
<accession>A0A0X3NUL7</accession>
<feature type="binding site" description="in other chain" evidence="14">
    <location>
        <begin position="190"/>
        <end position="191"/>
    </location>
    <ligand>
        <name>substrate</name>
        <note>ligand shared between dimeric partners</note>
    </ligand>
</feature>
<feature type="binding site" description="in other chain" evidence="14">
    <location>
        <begin position="132"/>
        <end position="134"/>
    </location>
    <ligand>
        <name>substrate</name>
        <note>ligand shared between dimeric partners</note>
    </ligand>
</feature>
<keyword evidence="9 16" id="KW-0311">Gluconate utilization</keyword>
<dbReference type="EC" id="1.1.1.44" evidence="5 12"/>
<evidence type="ECO:0000256" key="12">
    <source>
        <dbReference type="PIRNR" id="PIRNR000109"/>
    </source>
</evidence>
<evidence type="ECO:0000256" key="9">
    <source>
        <dbReference type="ARBA" id="ARBA00023064"/>
    </source>
</evidence>
<evidence type="ECO:0000256" key="13">
    <source>
        <dbReference type="PIRSR" id="PIRSR000109-1"/>
    </source>
</evidence>
<dbReference type="InterPro" id="IPR006115">
    <property type="entry name" value="6PGDH_NADP-bd"/>
</dbReference>
<feature type="binding site" evidence="15">
    <location>
        <begin position="78"/>
        <end position="80"/>
    </location>
    <ligand>
        <name>NADP(+)</name>
        <dbReference type="ChEBI" id="CHEBI:58349"/>
    </ligand>
</feature>
<dbReference type="NCBIfam" id="NF006765">
    <property type="entry name" value="PRK09287.1"/>
    <property type="match status" value="1"/>
</dbReference>